<sequence>MAKAAAVLGVHLFDGVGEPVRAGVLTRDAKGATAFTPDEAYLRDEARPILSLRWVQPGDVERTRQRLAARDDKIALYGGLPPWFEGLLPEGALRDLVATEMGPGDHGPFDLITRLGGDLAGAVLVLPESAEAYETAGPLDLGRVAGFKAPVPKGFVKFSLAGVQLKFTATLRKDKFAAPARAGDGRYIVKLDNEKYPCLPQAEFTGMSLARLAGVRTAPFELISTQAIAGVPDDLIVGDHALAVERFDRPGEGRRRHIEDMAQILGAVGDQKYVKGNSETILNIIARFSTDWRDDVLEALRRLVVDVLLGNGDNHLKNWSFIFPEPGEIRLSPAYDIVPTVLYGDRTLALEFSGIQKFESISLHQFDRVASFLRLDPAWIRREAKATVERALDTWPAALADLPLTDQQRWFLIGRWEDLTLVGETRG</sequence>
<evidence type="ECO:0000313" key="7">
    <source>
        <dbReference type="Proteomes" id="UP001057520"/>
    </source>
</evidence>
<accession>A0ABY4ZNN8</accession>
<evidence type="ECO:0000259" key="4">
    <source>
        <dbReference type="Pfam" id="PF07804"/>
    </source>
</evidence>
<dbReference type="Gene3D" id="1.10.1070.20">
    <property type="match status" value="1"/>
</dbReference>
<protein>
    <submittedName>
        <fullName evidence="6">Type II toxin-antitoxin system HipA family toxin</fullName>
    </submittedName>
</protein>
<dbReference type="InterPro" id="IPR012893">
    <property type="entry name" value="HipA-like_C"/>
</dbReference>
<evidence type="ECO:0000256" key="1">
    <source>
        <dbReference type="ARBA" id="ARBA00010164"/>
    </source>
</evidence>
<name>A0ABY4ZNN8_9CAUL</name>
<dbReference type="Pfam" id="PF13657">
    <property type="entry name" value="Couple_hipA"/>
    <property type="match status" value="1"/>
</dbReference>
<dbReference type="NCBIfam" id="TIGR03071">
    <property type="entry name" value="couple_hipA"/>
    <property type="match status" value="1"/>
</dbReference>
<evidence type="ECO:0000313" key="6">
    <source>
        <dbReference type="EMBL" id="USQ94418.1"/>
    </source>
</evidence>
<dbReference type="PANTHER" id="PTHR37419:SF1">
    <property type="entry name" value="SERINE_THREONINE-PROTEIN KINASE TOXIN HIPA"/>
    <property type="match status" value="1"/>
</dbReference>
<organism evidence="6 7">
    <name type="scientific">Caulobacter segnis</name>
    <dbReference type="NCBI Taxonomy" id="88688"/>
    <lineage>
        <taxon>Bacteria</taxon>
        <taxon>Pseudomonadati</taxon>
        <taxon>Pseudomonadota</taxon>
        <taxon>Alphaproteobacteria</taxon>
        <taxon>Caulobacterales</taxon>
        <taxon>Caulobacteraceae</taxon>
        <taxon>Caulobacter</taxon>
    </lineage>
</organism>
<evidence type="ECO:0000256" key="2">
    <source>
        <dbReference type="ARBA" id="ARBA00022679"/>
    </source>
</evidence>
<dbReference type="InterPro" id="IPR052028">
    <property type="entry name" value="HipA_Ser/Thr_kinase"/>
</dbReference>
<comment type="similarity">
    <text evidence="1">Belongs to the HipA Ser/Thr kinase family.</text>
</comment>
<keyword evidence="2" id="KW-0808">Transferase</keyword>
<dbReference type="InterPro" id="IPR017508">
    <property type="entry name" value="HipA_N1"/>
</dbReference>
<evidence type="ECO:0000256" key="3">
    <source>
        <dbReference type="ARBA" id="ARBA00022777"/>
    </source>
</evidence>
<reference evidence="6 7" key="1">
    <citation type="submission" date="2022-04" db="EMBL/GenBank/DDBJ databases">
        <title>Genome sequence of soybean root-associated Caulobacter segnis RL271.</title>
        <authorList>
            <person name="Longley R."/>
            <person name="Bonito G."/>
            <person name="Trigodet F."/>
            <person name="Crosson S."/>
            <person name="Fiebig A."/>
        </authorList>
    </citation>
    <scope>NUCLEOTIDE SEQUENCE [LARGE SCALE GENOMIC DNA]</scope>
    <source>
        <strain evidence="6 7">RL271</strain>
    </source>
</reference>
<dbReference type="Proteomes" id="UP001057520">
    <property type="component" value="Chromosome"/>
</dbReference>
<dbReference type="PANTHER" id="PTHR37419">
    <property type="entry name" value="SERINE/THREONINE-PROTEIN KINASE TOXIN HIPA"/>
    <property type="match status" value="1"/>
</dbReference>
<evidence type="ECO:0000259" key="5">
    <source>
        <dbReference type="Pfam" id="PF13657"/>
    </source>
</evidence>
<dbReference type="EMBL" id="CP096040">
    <property type="protein sequence ID" value="USQ94418.1"/>
    <property type="molecule type" value="Genomic_DNA"/>
</dbReference>
<feature type="domain" description="HipA N-terminal subdomain 1" evidence="5">
    <location>
        <begin position="21"/>
        <end position="124"/>
    </location>
</feature>
<dbReference type="Pfam" id="PF07804">
    <property type="entry name" value="HipA_C"/>
    <property type="match status" value="1"/>
</dbReference>
<proteinExistence type="inferred from homology"/>
<keyword evidence="7" id="KW-1185">Reference proteome</keyword>
<keyword evidence="3" id="KW-0418">Kinase</keyword>
<feature type="domain" description="HipA-like C-terminal" evidence="4">
    <location>
        <begin position="158"/>
        <end position="395"/>
    </location>
</feature>
<gene>
    <name evidence="6" type="ORF">MZV50_17740</name>
</gene>